<evidence type="ECO:0000313" key="2">
    <source>
        <dbReference type="EMBL" id="KAK8852864.1"/>
    </source>
</evidence>
<proteinExistence type="predicted"/>
<dbReference type="Proteomes" id="UP001470230">
    <property type="component" value="Unassembled WGS sequence"/>
</dbReference>
<keyword evidence="1" id="KW-1133">Transmembrane helix</keyword>
<feature type="transmembrane region" description="Helical" evidence="1">
    <location>
        <begin position="121"/>
        <end position="143"/>
    </location>
</feature>
<evidence type="ECO:0000256" key="1">
    <source>
        <dbReference type="SAM" id="Phobius"/>
    </source>
</evidence>
<gene>
    <name evidence="2" type="ORF">M9Y10_017856</name>
</gene>
<protein>
    <submittedName>
        <fullName evidence="2">Uncharacterized protein</fullName>
    </submittedName>
</protein>
<feature type="transmembrane region" description="Helical" evidence="1">
    <location>
        <begin position="307"/>
        <end position="333"/>
    </location>
</feature>
<keyword evidence="1" id="KW-0812">Transmembrane</keyword>
<dbReference type="EMBL" id="JAPFFF010000023">
    <property type="protein sequence ID" value="KAK8852864.1"/>
    <property type="molecule type" value="Genomic_DNA"/>
</dbReference>
<reference evidence="2 3" key="1">
    <citation type="submission" date="2024-04" db="EMBL/GenBank/DDBJ databases">
        <title>Tritrichomonas musculus Genome.</title>
        <authorList>
            <person name="Alves-Ferreira E."/>
            <person name="Grigg M."/>
            <person name="Lorenzi H."/>
            <person name="Galac M."/>
        </authorList>
    </citation>
    <scope>NUCLEOTIDE SEQUENCE [LARGE SCALE GENOMIC DNA]</scope>
    <source>
        <strain evidence="2 3">EAF2021</strain>
    </source>
</reference>
<sequence length="693" mass="80993">MTPIYQSLSHDWINFGFSFMQVILASPLIAFYIFYVIKTVISLASYISEIPNIIKQLFYILKGSFDDLFFVSLSDFCCNFANDLWDINFEIAFLYLGTSLLFLILASLFAYVLFCFDKTIIFLGIIYYLINTFQIIIIIYPSYEYFFQTLFNRKCKENEIVNLFIKKCSELINGFPNRFHEFLQISLDEDSSITEPISDDVDSIEKINYDETQFNDENDEDVIDDPYIENYVHDHKEIENKLVAILYMFFQILSADSYYSLYYYSKTIAFDKHKKCIKIVLMHIFFLLNLAVIAYDIYKLTQNYSGYFLASIIIRFLIVPLLSYYNMIILILYKPKDSSLKVVLNISSIFTIIITIIIIFCYAFTGIYRSKYRINNLEFVPILNNFSIANKKMLVHPICNYDIYNVSPIDAFGYSLGGYDIKRNKNVFDNQMKTFFGENFSSHISYKLHELDEYFLFIEYFDSLIDTHIFAFRGYNSGPEFAFQLEALATQYIIPFFEDNVPFYGTINNYWLEFYTDFLNSFGLNFFENDNIMVKYVNEIIDIYNKENLDNESVLFAGINSGGIIAKIVGSLLKCKSISFVSLPIDNDLFNNMFDLDSSYLSLITNVYNVDGFFSSQEPNYATNIGIEIPVFDRKKYCTSGICNIKSKTDNVYRTFCTISEICGRGNQFNYYCENIIGKKDIETIHQSLEEND</sequence>
<feature type="transmembrane region" description="Helical" evidence="1">
    <location>
        <begin position="244"/>
        <end position="264"/>
    </location>
</feature>
<organism evidence="2 3">
    <name type="scientific">Tritrichomonas musculus</name>
    <dbReference type="NCBI Taxonomy" id="1915356"/>
    <lineage>
        <taxon>Eukaryota</taxon>
        <taxon>Metamonada</taxon>
        <taxon>Parabasalia</taxon>
        <taxon>Tritrichomonadida</taxon>
        <taxon>Tritrichomonadidae</taxon>
        <taxon>Tritrichomonas</taxon>
    </lineage>
</organism>
<keyword evidence="3" id="KW-1185">Reference proteome</keyword>
<feature type="transmembrane region" description="Helical" evidence="1">
    <location>
        <begin position="12"/>
        <end position="37"/>
    </location>
</feature>
<feature type="transmembrane region" description="Helical" evidence="1">
    <location>
        <begin position="342"/>
        <end position="365"/>
    </location>
</feature>
<evidence type="ECO:0000313" key="3">
    <source>
        <dbReference type="Proteomes" id="UP001470230"/>
    </source>
</evidence>
<feature type="transmembrane region" description="Helical" evidence="1">
    <location>
        <begin position="276"/>
        <end position="295"/>
    </location>
</feature>
<keyword evidence="1" id="KW-0472">Membrane</keyword>
<accession>A0ABR2HWA4</accession>
<name>A0ABR2HWA4_9EUKA</name>
<comment type="caution">
    <text evidence="2">The sequence shown here is derived from an EMBL/GenBank/DDBJ whole genome shotgun (WGS) entry which is preliminary data.</text>
</comment>
<feature type="transmembrane region" description="Helical" evidence="1">
    <location>
        <begin position="92"/>
        <end position="114"/>
    </location>
</feature>